<evidence type="ECO:0000313" key="4">
    <source>
        <dbReference type="Proteomes" id="UP001385951"/>
    </source>
</evidence>
<dbReference type="EMBL" id="JASBNA010000016">
    <property type="protein sequence ID" value="KAK7686680.1"/>
    <property type="molecule type" value="Genomic_DNA"/>
</dbReference>
<proteinExistence type="predicted"/>
<evidence type="ECO:0000256" key="1">
    <source>
        <dbReference type="PROSITE-ProRule" id="PRU00266"/>
    </source>
</evidence>
<dbReference type="AlphaFoldDB" id="A0AAW0GC93"/>
<keyword evidence="4" id="KW-1185">Reference proteome</keyword>
<organism evidence="3 4">
    <name type="scientific">Cerrena zonata</name>
    <dbReference type="NCBI Taxonomy" id="2478898"/>
    <lineage>
        <taxon>Eukaryota</taxon>
        <taxon>Fungi</taxon>
        <taxon>Dikarya</taxon>
        <taxon>Basidiomycota</taxon>
        <taxon>Agaricomycotina</taxon>
        <taxon>Agaricomycetes</taxon>
        <taxon>Polyporales</taxon>
        <taxon>Cerrenaceae</taxon>
        <taxon>Cerrena</taxon>
    </lineage>
</organism>
<dbReference type="Pfam" id="PF00035">
    <property type="entry name" value="dsrm"/>
    <property type="match status" value="1"/>
</dbReference>
<protein>
    <recommendedName>
        <fullName evidence="2">DRBM domain-containing protein</fullName>
    </recommendedName>
</protein>
<dbReference type="SUPFAM" id="SSF54768">
    <property type="entry name" value="dsRNA-binding domain-like"/>
    <property type="match status" value="2"/>
</dbReference>
<feature type="domain" description="DRBM" evidence="2">
    <location>
        <begin position="92"/>
        <end position="138"/>
    </location>
</feature>
<evidence type="ECO:0000313" key="3">
    <source>
        <dbReference type="EMBL" id="KAK7686680.1"/>
    </source>
</evidence>
<name>A0AAW0GC93_9APHY</name>
<accession>A0AAW0GC93</accession>
<dbReference type="GO" id="GO:0003723">
    <property type="term" value="F:RNA binding"/>
    <property type="evidence" value="ECO:0007669"/>
    <property type="project" value="UniProtKB-UniRule"/>
</dbReference>
<evidence type="ECO:0000259" key="2">
    <source>
        <dbReference type="PROSITE" id="PS50137"/>
    </source>
</evidence>
<dbReference type="Gene3D" id="3.30.160.20">
    <property type="match status" value="1"/>
</dbReference>
<keyword evidence="1" id="KW-0694">RNA-binding</keyword>
<reference evidence="3 4" key="1">
    <citation type="submission" date="2022-09" db="EMBL/GenBank/DDBJ databases">
        <authorList>
            <person name="Palmer J.M."/>
        </authorList>
    </citation>
    <scope>NUCLEOTIDE SEQUENCE [LARGE SCALE GENOMIC DNA]</scope>
    <source>
        <strain evidence="3 4">DSM 7382</strain>
    </source>
</reference>
<sequence>MRFTDRKGDYTFTEPTPQRGYLPQINEWATRSLVRCEVERIGGDDHTPTFRATPYYGSEMLSECISEGFSKKKAIQTAEVAVAATGRPLRGTIEWRVINTTGQAHNPSFSVMPIWNGEELDGCIGIASNKKEAMEEAAGMMATSGHC</sequence>
<dbReference type="Proteomes" id="UP001385951">
    <property type="component" value="Unassembled WGS sequence"/>
</dbReference>
<dbReference type="InterPro" id="IPR014720">
    <property type="entry name" value="dsRBD_dom"/>
</dbReference>
<dbReference type="PROSITE" id="PS50137">
    <property type="entry name" value="DS_RBD"/>
    <property type="match status" value="1"/>
</dbReference>
<comment type="caution">
    <text evidence="3">The sequence shown here is derived from an EMBL/GenBank/DDBJ whole genome shotgun (WGS) entry which is preliminary data.</text>
</comment>
<gene>
    <name evidence="3" type="ORF">QCA50_010280</name>
</gene>